<accession>A0ABY5E0N6</accession>
<dbReference type="Pfam" id="PF01182">
    <property type="entry name" value="Glucosamine_iso"/>
    <property type="match status" value="1"/>
</dbReference>
<evidence type="ECO:0000256" key="4">
    <source>
        <dbReference type="ARBA" id="ARBA00010662"/>
    </source>
</evidence>
<dbReference type="EC" id="3.1.1.31" evidence="5 7"/>
<dbReference type="RefSeq" id="WP_254573088.1">
    <property type="nucleotide sequence ID" value="NZ_CP098502.1"/>
</dbReference>
<comment type="pathway">
    <text evidence="3 7">Carbohydrate degradation; pentose phosphate pathway; D-ribulose 5-phosphate from D-glucose 6-phosphate (oxidative stage): step 2/3.</text>
</comment>
<dbReference type="PANTHER" id="PTHR11054">
    <property type="entry name" value="6-PHOSPHOGLUCONOLACTONASE"/>
    <property type="match status" value="1"/>
</dbReference>
<dbReference type="EMBL" id="CP098502">
    <property type="protein sequence ID" value="UTI66417.1"/>
    <property type="molecule type" value="Genomic_DNA"/>
</dbReference>
<dbReference type="InterPro" id="IPR005900">
    <property type="entry name" value="6-phosphogluconolactonase_DevB"/>
</dbReference>
<evidence type="ECO:0000256" key="5">
    <source>
        <dbReference type="ARBA" id="ARBA00013198"/>
    </source>
</evidence>
<evidence type="ECO:0000313" key="10">
    <source>
        <dbReference type="Proteomes" id="UP001056035"/>
    </source>
</evidence>
<dbReference type="SUPFAM" id="SSF100950">
    <property type="entry name" value="NagB/RpiA/CoA transferase-like"/>
    <property type="match status" value="1"/>
</dbReference>
<evidence type="ECO:0000256" key="6">
    <source>
        <dbReference type="ARBA" id="ARBA00020337"/>
    </source>
</evidence>
<dbReference type="CDD" id="cd01400">
    <property type="entry name" value="6PGL"/>
    <property type="match status" value="1"/>
</dbReference>
<comment type="catalytic activity">
    <reaction evidence="1 7">
        <text>6-phospho-D-glucono-1,5-lactone + H2O = 6-phospho-D-gluconate + H(+)</text>
        <dbReference type="Rhea" id="RHEA:12556"/>
        <dbReference type="ChEBI" id="CHEBI:15377"/>
        <dbReference type="ChEBI" id="CHEBI:15378"/>
        <dbReference type="ChEBI" id="CHEBI:57955"/>
        <dbReference type="ChEBI" id="CHEBI:58759"/>
        <dbReference type="EC" id="3.1.1.31"/>
    </reaction>
</comment>
<dbReference type="InterPro" id="IPR039104">
    <property type="entry name" value="6PGL"/>
</dbReference>
<dbReference type="Gene3D" id="3.40.50.1360">
    <property type="match status" value="1"/>
</dbReference>
<dbReference type="NCBIfam" id="TIGR01198">
    <property type="entry name" value="pgl"/>
    <property type="match status" value="1"/>
</dbReference>
<evidence type="ECO:0000256" key="1">
    <source>
        <dbReference type="ARBA" id="ARBA00000832"/>
    </source>
</evidence>
<gene>
    <name evidence="7 9" type="primary">pgl</name>
    <name evidence="9" type="ORF">NBH00_09450</name>
</gene>
<organism evidence="9 10">
    <name type="scientific">Paraconexibacter antarcticus</name>
    <dbReference type="NCBI Taxonomy" id="2949664"/>
    <lineage>
        <taxon>Bacteria</taxon>
        <taxon>Bacillati</taxon>
        <taxon>Actinomycetota</taxon>
        <taxon>Thermoleophilia</taxon>
        <taxon>Solirubrobacterales</taxon>
        <taxon>Paraconexibacteraceae</taxon>
        <taxon>Paraconexibacter</taxon>
    </lineage>
</organism>
<evidence type="ECO:0000256" key="3">
    <source>
        <dbReference type="ARBA" id="ARBA00004961"/>
    </source>
</evidence>
<evidence type="ECO:0000313" key="9">
    <source>
        <dbReference type="EMBL" id="UTI66417.1"/>
    </source>
</evidence>
<dbReference type="Proteomes" id="UP001056035">
    <property type="component" value="Chromosome"/>
</dbReference>
<keyword evidence="7 9" id="KW-0378">Hydrolase</keyword>
<comment type="similarity">
    <text evidence="4 7">Belongs to the glucosamine/galactosamine-6-phosphate isomerase family. 6-phosphogluconolactonase subfamily.</text>
</comment>
<dbReference type="InterPro" id="IPR006148">
    <property type="entry name" value="Glc/Gal-6P_isomerase"/>
</dbReference>
<evidence type="ECO:0000259" key="8">
    <source>
        <dbReference type="Pfam" id="PF01182"/>
    </source>
</evidence>
<dbReference type="PANTHER" id="PTHR11054:SF0">
    <property type="entry name" value="6-PHOSPHOGLUCONOLACTONASE"/>
    <property type="match status" value="1"/>
</dbReference>
<proteinExistence type="inferred from homology"/>
<dbReference type="InterPro" id="IPR037171">
    <property type="entry name" value="NagB/RpiA_transferase-like"/>
</dbReference>
<evidence type="ECO:0000256" key="7">
    <source>
        <dbReference type="RuleBase" id="RU365095"/>
    </source>
</evidence>
<feature type="domain" description="Glucosamine/galactosamine-6-phosphate isomerase" evidence="8">
    <location>
        <begin position="17"/>
        <end position="213"/>
    </location>
</feature>
<dbReference type="GO" id="GO:0017057">
    <property type="term" value="F:6-phosphogluconolactonase activity"/>
    <property type="evidence" value="ECO:0007669"/>
    <property type="project" value="UniProtKB-EC"/>
</dbReference>
<name>A0ABY5E0N6_9ACTN</name>
<reference evidence="9 10" key="1">
    <citation type="submission" date="2022-06" db="EMBL/GenBank/DDBJ databases">
        <title>Paraconexibacter antarcticus.</title>
        <authorList>
            <person name="Kim C.S."/>
        </authorList>
    </citation>
    <scope>NUCLEOTIDE SEQUENCE [LARGE SCALE GENOMIC DNA]</scope>
    <source>
        <strain evidence="9 10">02-257</strain>
    </source>
</reference>
<keyword evidence="10" id="KW-1185">Reference proteome</keyword>
<evidence type="ECO:0000256" key="2">
    <source>
        <dbReference type="ARBA" id="ARBA00002681"/>
    </source>
</evidence>
<comment type="function">
    <text evidence="2 7">Hydrolysis of 6-phosphogluconolactone to 6-phosphogluconate.</text>
</comment>
<protein>
    <recommendedName>
        <fullName evidence="6 7">6-phosphogluconolactonase</fullName>
        <shortName evidence="7">6PGL</shortName>
        <ecNumber evidence="5 7">3.1.1.31</ecNumber>
    </recommendedName>
</protein>
<sequence>MSGAGDEALEIVRTADADACARAAADLVADAVRGGARHLVLAGGTTPIAAYALLDAMDLPWDGVHLWYGDERCVPFDHPDSNHGAVSGVLRAAAATWHPMPGALGPLAGADAYATELERDGPPGLAFDLVLNGMGPDGHTASLFPHHPLLYVGGLTAGITDSPKPPPERLTLTLGALNAGARLVLLVTGAGKAQALARVLAGPDDGTPSSLLARDRLTVLADAAALGGEDA</sequence>